<dbReference type="AlphaFoldDB" id="A0A2R3YZT5"/>
<geneLocation type="chloroplast" evidence="7"/>
<dbReference type="InterPro" id="IPR001907">
    <property type="entry name" value="ClpP"/>
</dbReference>
<evidence type="ECO:0000256" key="4">
    <source>
        <dbReference type="ARBA" id="ARBA00022801"/>
    </source>
</evidence>
<keyword evidence="7" id="KW-0150">Chloroplast</keyword>
<dbReference type="SUPFAM" id="SSF52096">
    <property type="entry name" value="ClpP/crotonase"/>
    <property type="match status" value="1"/>
</dbReference>
<dbReference type="InterPro" id="IPR029045">
    <property type="entry name" value="ClpP/crotonase-like_dom_sf"/>
</dbReference>
<evidence type="ECO:0000256" key="2">
    <source>
        <dbReference type="ARBA" id="ARBA00022640"/>
    </source>
</evidence>
<dbReference type="Pfam" id="PF00574">
    <property type="entry name" value="CLP_protease"/>
    <property type="match status" value="1"/>
</dbReference>
<keyword evidence="4" id="KW-0378">Hydrolase</keyword>
<dbReference type="GO" id="GO:0009368">
    <property type="term" value="C:endopeptidase Clp complex"/>
    <property type="evidence" value="ECO:0007669"/>
    <property type="project" value="TreeGrafter"/>
</dbReference>
<dbReference type="GO" id="GO:0006515">
    <property type="term" value="P:protein quality control for misfolded or incompletely synthesized proteins"/>
    <property type="evidence" value="ECO:0007669"/>
    <property type="project" value="TreeGrafter"/>
</dbReference>
<protein>
    <recommendedName>
        <fullName evidence="6">ATP-dependent Clp protease proteolytic subunit</fullName>
    </recommendedName>
</protein>
<dbReference type="EMBL" id="MG963174">
    <property type="protein sequence ID" value="AVR43502.1"/>
    <property type="molecule type" value="Genomic_DNA"/>
</dbReference>
<name>A0A2R3YZT5_TAICR</name>
<dbReference type="InterPro" id="IPR023562">
    <property type="entry name" value="ClpP/TepA"/>
</dbReference>
<comment type="similarity">
    <text evidence="1 6">Belongs to the peptidase S14 family.</text>
</comment>
<evidence type="ECO:0000256" key="5">
    <source>
        <dbReference type="ARBA" id="ARBA00022825"/>
    </source>
</evidence>
<organism evidence="7">
    <name type="scientific">Taiwania cryptomerioides</name>
    <name type="common">Coffin tree</name>
    <dbReference type="NCBI Taxonomy" id="50187"/>
    <lineage>
        <taxon>Eukaryota</taxon>
        <taxon>Viridiplantae</taxon>
        <taxon>Streptophyta</taxon>
        <taxon>Embryophyta</taxon>
        <taxon>Tracheophyta</taxon>
        <taxon>Spermatophyta</taxon>
        <taxon>Pinopsida</taxon>
        <taxon>Pinidae</taxon>
        <taxon>Conifers II</taxon>
        <taxon>Cupressales</taxon>
        <taxon>Cupressaceae</taxon>
        <taxon>Taiwania</taxon>
    </lineage>
</organism>
<sequence length="225" mass="25724">MEKVDSNPIPKVPLGFNEEKVRWSELYHKLFHVRILFLCKPLDKKTADLIVKSFMFLHQEDKTKDYILFLNCRGGGMTEGVSIYDTMQYLDGDVTTLGYGMNASMGAFVLYGGTITKRLVSDNARVMLHQPHMSASECRTAEESAFDAEYMNDLRTYVLNAYLSGTQEDYEMIHFLLERDVFLLPEVAVDLGIIDEVGIDLDILRYHNKDPDDLVSVKKDDLFSV</sequence>
<gene>
    <name evidence="7" type="primary">clpP</name>
</gene>
<keyword evidence="3 7" id="KW-0645">Protease</keyword>
<dbReference type="CDD" id="cd07017">
    <property type="entry name" value="S14_ClpP_2"/>
    <property type="match status" value="1"/>
</dbReference>
<keyword evidence="5" id="KW-0720">Serine protease</keyword>
<evidence type="ECO:0000256" key="1">
    <source>
        <dbReference type="ARBA" id="ARBA00007039"/>
    </source>
</evidence>
<dbReference type="GO" id="GO:0051117">
    <property type="term" value="F:ATPase binding"/>
    <property type="evidence" value="ECO:0007669"/>
    <property type="project" value="TreeGrafter"/>
</dbReference>
<dbReference type="Gene3D" id="3.90.226.10">
    <property type="entry name" value="2-enoyl-CoA Hydratase, Chain A, domain 1"/>
    <property type="match status" value="1"/>
</dbReference>
<dbReference type="GO" id="GO:0004176">
    <property type="term" value="F:ATP-dependent peptidase activity"/>
    <property type="evidence" value="ECO:0007669"/>
    <property type="project" value="InterPro"/>
</dbReference>
<proteinExistence type="inferred from homology"/>
<evidence type="ECO:0000256" key="6">
    <source>
        <dbReference type="RuleBase" id="RU003567"/>
    </source>
</evidence>
<evidence type="ECO:0000313" key="7">
    <source>
        <dbReference type="EMBL" id="AVR43502.1"/>
    </source>
</evidence>
<evidence type="ECO:0000256" key="3">
    <source>
        <dbReference type="ARBA" id="ARBA00022670"/>
    </source>
</evidence>
<reference evidence="7" key="1">
    <citation type="journal article" date="2018" name="Conserv Genet Resour">
        <title>The complete chloroplast genome of Taiwania cryptomerioides (Cupressales: Cupressaceae), an endangered relict conifer species endemic to East Asia.</title>
        <authorList>
            <person name="Wang L.-L."/>
            <person name="Shi Y.-L."/>
            <person name="Zhang Q.-L."/>
            <person name="Guo Y.-R."/>
            <person name="Teng H.-M."/>
        </authorList>
    </citation>
    <scope>NUCLEOTIDE SEQUENCE</scope>
</reference>
<dbReference type="PRINTS" id="PR00127">
    <property type="entry name" value="CLPPROTEASEP"/>
</dbReference>
<dbReference type="GO" id="GO:0009536">
    <property type="term" value="C:plastid"/>
    <property type="evidence" value="ECO:0007669"/>
    <property type="project" value="UniProtKB-ARBA"/>
</dbReference>
<dbReference type="PANTHER" id="PTHR10381:SF15">
    <property type="entry name" value="CHLOROPLASTIC ATP-DEPENDENT CLP PROTEASE PROTEOLYTIC SUBUNIT 1"/>
    <property type="match status" value="1"/>
</dbReference>
<keyword evidence="2 7" id="KW-0934">Plastid</keyword>
<dbReference type="GO" id="GO:0004252">
    <property type="term" value="F:serine-type endopeptidase activity"/>
    <property type="evidence" value="ECO:0007669"/>
    <property type="project" value="InterPro"/>
</dbReference>
<dbReference type="PANTHER" id="PTHR10381">
    <property type="entry name" value="ATP-DEPENDENT CLP PROTEASE PROTEOLYTIC SUBUNIT"/>
    <property type="match status" value="1"/>
</dbReference>
<accession>A0A2R3YZT5</accession>